<evidence type="ECO:0000256" key="4">
    <source>
        <dbReference type="ARBA" id="ARBA00022679"/>
    </source>
</evidence>
<dbReference type="InterPro" id="IPR011009">
    <property type="entry name" value="Kinase-like_dom_sf"/>
</dbReference>
<dbReference type="GO" id="GO:0005737">
    <property type="term" value="C:cytoplasm"/>
    <property type="evidence" value="ECO:0007669"/>
    <property type="project" value="TreeGrafter"/>
</dbReference>
<evidence type="ECO:0000256" key="9">
    <source>
        <dbReference type="ARBA" id="ARBA00048679"/>
    </source>
</evidence>
<dbReference type="GO" id="GO:0005524">
    <property type="term" value="F:ATP binding"/>
    <property type="evidence" value="ECO:0007669"/>
    <property type="project" value="UniProtKB-KW"/>
</dbReference>
<dbReference type="GO" id="GO:0005856">
    <property type="term" value="C:cytoskeleton"/>
    <property type="evidence" value="ECO:0007669"/>
    <property type="project" value="TreeGrafter"/>
</dbReference>
<evidence type="ECO:0000313" key="13">
    <source>
        <dbReference type="WBParaSite" id="ECPE_0000423601-mRNA-1"/>
    </source>
</evidence>
<feature type="region of interest" description="Disordered" evidence="10">
    <location>
        <begin position="135"/>
        <end position="173"/>
    </location>
</feature>
<dbReference type="Gene3D" id="2.30.29.30">
    <property type="entry name" value="Pleckstrin-homology domain (PH domain)/Phosphotyrosine-binding domain (PTB)"/>
    <property type="match status" value="1"/>
</dbReference>
<feature type="domain" description="Protein kinase" evidence="11">
    <location>
        <begin position="1"/>
        <end position="77"/>
    </location>
</feature>
<keyword evidence="4" id="KW-0808">Transferase</keyword>
<evidence type="ECO:0000259" key="12">
    <source>
        <dbReference type="PROSITE" id="PS51285"/>
    </source>
</evidence>
<dbReference type="PROSITE" id="PS50011">
    <property type="entry name" value="PROTEIN_KINASE_DOM"/>
    <property type="match status" value="1"/>
</dbReference>
<evidence type="ECO:0000256" key="8">
    <source>
        <dbReference type="ARBA" id="ARBA00047899"/>
    </source>
</evidence>
<feature type="compositionally biased region" description="Polar residues" evidence="10">
    <location>
        <begin position="471"/>
        <end position="487"/>
    </location>
</feature>
<feature type="compositionally biased region" description="Polar residues" evidence="10">
    <location>
        <begin position="685"/>
        <end position="696"/>
    </location>
</feature>
<feature type="compositionally biased region" description="Basic and acidic residues" evidence="10">
    <location>
        <begin position="135"/>
        <end position="156"/>
    </location>
</feature>
<protein>
    <recommendedName>
        <fullName evidence="1">non-specific serine/threonine protein kinase</fullName>
        <ecNumber evidence="1">2.7.11.1</ecNumber>
    </recommendedName>
</protein>
<feature type="region of interest" description="Disordered" evidence="10">
    <location>
        <begin position="685"/>
        <end position="725"/>
    </location>
</feature>
<evidence type="ECO:0000256" key="5">
    <source>
        <dbReference type="ARBA" id="ARBA00022741"/>
    </source>
</evidence>
<evidence type="ECO:0000256" key="10">
    <source>
        <dbReference type="SAM" id="MobiDB-lite"/>
    </source>
</evidence>
<evidence type="ECO:0000256" key="2">
    <source>
        <dbReference type="ARBA" id="ARBA00022527"/>
    </source>
</evidence>
<dbReference type="SMART" id="SM00133">
    <property type="entry name" value="S_TK_X"/>
    <property type="match status" value="1"/>
</dbReference>
<feature type="compositionally biased region" description="Polar residues" evidence="10">
    <location>
        <begin position="788"/>
        <end position="799"/>
    </location>
</feature>
<dbReference type="PANTHER" id="PTHR22988:SF71">
    <property type="entry name" value="CITRON RHO-INTERACTING KINASE"/>
    <property type="match status" value="1"/>
</dbReference>
<keyword evidence="3" id="KW-0597">Phosphoprotein</keyword>
<dbReference type="InterPro" id="IPR000719">
    <property type="entry name" value="Prot_kinase_dom"/>
</dbReference>
<dbReference type="WBParaSite" id="ECPE_0000423601-mRNA-1">
    <property type="protein sequence ID" value="ECPE_0000423601-mRNA-1"/>
    <property type="gene ID" value="ECPE_0000423601"/>
</dbReference>
<dbReference type="InterPro" id="IPR011993">
    <property type="entry name" value="PH-like_dom_sf"/>
</dbReference>
<dbReference type="GO" id="GO:0031032">
    <property type="term" value="P:actomyosin structure organization"/>
    <property type="evidence" value="ECO:0007669"/>
    <property type="project" value="TreeGrafter"/>
</dbReference>
<feature type="region of interest" description="Disordered" evidence="10">
    <location>
        <begin position="471"/>
        <end position="504"/>
    </location>
</feature>
<evidence type="ECO:0000256" key="7">
    <source>
        <dbReference type="ARBA" id="ARBA00022840"/>
    </source>
</evidence>
<dbReference type="GO" id="GO:0004674">
    <property type="term" value="F:protein serine/threonine kinase activity"/>
    <property type="evidence" value="ECO:0007669"/>
    <property type="project" value="UniProtKB-KW"/>
</dbReference>
<keyword evidence="6" id="KW-0418">Kinase</keyword>
<feature type="region of interest" description="Disordered" evidence="10">
    <location>
        <begin position="787"/>
        <end position="814"/>
    </location>
</feature>
<reference evidence="13" key="1">
    <citation type="submission" date="2016-06" db="UniProtKB">
        <authorList>
            <consortium name="WormBaseParasite"/>
        </authorList>
    </citation>
    <scope>IDENTIFICATION</scope>
</reference>
<evidence type="ECO:0000256" key="6">
    <source>
        <dbReference type="ARBA" id="ARBA00022777"/>
    </source>
</evidence>
<dbReference type="InterPro" id="IPR000961">
    <property type="entry name" value="AGC-kinase_C"/>
</dbReference>
<keyword evidence="5" id="KW-0547">Nucleotide-binding</keyword>
<comment type="catalytic activity">
    <reaction evidence="9">
        <text>L-seryl-[protein] + ATP = O-phospho-L-seryl-[protein] + ADP + H(+)</text>
        <dbReference type="Rhea" id="RHEA:17989"/>
        <dbReference type="Rhea" id="RHEA-COMP:9863"/>
        <dbReference type="Rhea" id="RHEA-COMP:11604"/>
        <dbReference type="ChEBI" id="CHEBI:15378"/>
        <dbReference type="ChEBI" id="CHEBI:29999"/>
        <dbReference type="ChEBI" id="CHEBI:30616"/>
        <dbReference type="ChEBI" id="CHEBI:83421"/>
        <dbReference type="ChEBI" id="CHEBI:456216"/>
        <dbReference type="EC" id="2.7.11.1"/>
    </reaction>
</comment>
<keyword evidence="2" id="KW-0723">Serine/threonine-protein kinase</keyword>
<keyword evidence="7" id="KW-0067">ATP-binding</keyword>
<evidence type="ECO:0000256" key="3">
    <source>
        <dbReference type="ARBA" id="ARBA00022553"/>
    </source>
</evidence>
<dbReference type="PROSITE" id="PS51285">
    <property type="entry name" value="AGC_KINASE_CTER"/>
    <property type="match status" value="1"/>
</dbReference>
<evidence type="ECO:0000259" key="11">
    <source>
        <dbReference type="PROSITE" id="PS50011"/>
    </source>
</evidence>
<dbReference type="InterPro" id="IPR050839">
    <property type="entry name" value="Rho-assoc_Ser/Thr_Kinase"/>
</dbReference>
<feature type="domain" description="AGC-kinase C-terminal" evidence="12">
    <location>
        <begin position="100"/>
        <end position="203"/>
    </location>
</feature>
<evidence type="ECO:0000256" key="1">
    <source>
        <dbReference type="ARBA" id="ARBA00012513"/>
    </source>
</evidence>
<feature type="region of interest" description="Disordered" evidence="10">
    <location>
        <begin position="217"/>
        <end position="264"/>
    </location>
</feature>
<sequence>LGVLVYEMLYGDTPFYSETLVNTYAKIMSHAASLRFPENVSVSDSALDFMKQLLCDREWRLGTGPDGSMAVRSHAWFAPDWADSVREMFGVLDGADLSLTDWTWSNIRACRAPFQPNLTSETDTAYFPLDTDDEAQQHRNSHDPVHTPTDHKRSDPLCDSLADPSVKSKQSPETEAFLNKYPGYQLAFAGFSFSSSHPDHLTLLNGLHLAPRTISSQRPTADIVTSDAGLPNHKPVTTTKPILPDSNPDEPTNSSVHKTDEETELRAQLSQVESQLADILAQAELHANAVANLQDQLTKISSENRSLETELAQRDRAHRNAMEQAEQRLELVRSEAAADLARLEAEVAKWKTRERDELRELLETSEKACRRSHEDYEAARRALTEEQQRSTRYREATRIAEDNALAASHRATVARREVASLRDQLEQMTQAYAKEKLNFAATVNKLTEAHSHAQMLESRLQAAEMQIAQLTGEASGQPSHSRQNSDTVLGGSQRPGSVQLRSWPESYGSNRAKPFVIHSVDNGLIGQKPFGPSSTVHMASSISVYLLPSPIRILADPTDFTIHGVLELGVKHRGKKKLCWEPRVARLTMTHLVLSHYMPEMNSSAVAGTSSGTGPSLGTGTLSRQSRIQAVTTIFELPLTAIYHVRSINLCDLYHQPAEDVPRIFQLIYDRPTSGDAMSNGISSAATNQGPNSTKTLPAPGISTGQNNTVSPDRETICSPRSSRLMDDSSDILTADTVILMDTKDDRMHTESQLKVNENMGLEGNRVNSPGSTATYSNSLVVAHATQAPRSTSVSTSELVDQGVDKLPSGEAMR</sequence>
<accession>A0A183AB93</accession>
<dbReference type="PANTHER" id="PTHR22988">
    <property type="entry name" value="MYOTONIC DYSTROPHY S/T KINASE-RELATED"/>
    <property type="match status" value="1"/>
</dbReference>
<dbReference type="Gene3D" id="1.10.510.10">
    <property type="entry name" value="Transferase(Phosphotransferase) domain 1"/>
    <property type="match status" value="1"/>
</dbReference>
<proteinExistence type="predicted"/>
<comment type="catalytic activity">
    <reaction evidence="8">
        <text>L-threonyl-[protein] + ATP = O-phospho-L-threonyl-[protein] + ADP + H(+)</text>
        <dbReference type="Rhea" id="RHEA:46608"/>
        <dbReference type="Rhea" id="RHEA-COMP:11060"/>
        <dbReference type="Rhea" id="RHEA-COMP:11605"/>
        <dbReference type="ChEBI" id="CHEBI:15378"/>
        <dbReference type="ChEBI" id="CHEBI:30013"/>
        <dbReference type="ChEBI" id="CHEBI:30616"/>
        <dbReference type="ChEBI" id="CHEBI:61977"/>
        <dbReference type="ChEBI" id="CHEBI:456216"/>
        <dbReference type="EC" id="2.7.11.1"/>
    </reaction>
</comment>
<dbReference type="AlphaFoldDB" id="A0A183AB93"/>
<dbReference type="EC" id="2.7.11.1" evidence="1"/>
<dbReference type="SUPFAM" id="SSF56112">
    <property type="entry name" value="Protein kinase-like (PK-like)"/>
    <property type="match status" value="1"/>
</dbReference>
<organism evidence="13">
    <name type="scientific">Echinostoma caproni</name>
    <dbReference type="NCBI Taxonomy" id="27848"/>
    <lineage>
        <taxon>Eukaryota</taxon>
        <taxon>Metazoa</taxon>
        <taxon>Spiralia</taxon>
        <taxon>Lophotrochozoa</taxon>
        <taxon>Platyhelminthes</taxon>
        <taxon>Trematoda</taxon>
        <taxon>Digenea</taxon>
        <taxon>Plagiorchiida</taxon>
        <taxon>Echinostomata</taxon>
        <taxon>Echinostomatoidea</taxon>
        <taxon>Echinostomatidae</taxon>
        <taxon>Echinostoma</taxon>
    </lineage>
</organism>
<name>A0A183AB93_9TREM</name>